<proteinExistence type="predicted"/>
<comment type="caution">
    <text evidence="2">The sequence shown here is derived from an EMBL/GenBank/DDBJ whole genome shotgun (WGS) entry which is preliminary data.</text>
</comment>
<organism evidence="2 3">
    <name type="scientific">Streptomyces hygroscopicus</name>
    <dbReference type="NCBI Taxonomy" id="1912"/>
    <lineage>
        <taxon>Bacteria</taxon>
        <taxon>Bacillati</taxon>
        <taxon>Actinomycetota</taxon>
        <taxon>Actinomycetes</taxon>
        <taxon>Kitasatosporales</taxon>
        <taxon>Streptomycetaceae</taxon>
        <taxon>Streptomyces</taxon>
        <taxon>Streptomyces violaceusniger group</taxon>
    </lineage>
</organism>
<feature type="compositionally biased region" description="Basic and acidic residues" evidence="1">
    <location>
        <begin position="181"/>
        <end position="191"/>
    </location>
</feature>
<accession>A0ABQ3UFC0</accession>
<dbReference type="EMBL" id="BNEK01000007">
    <property type="protein sequence ID" value="GHJ34295.1"/>
    <property type="molecule type" value="Genomic_DNA"/>
</dbReference>
<protein>
    <submittedName>
        <fullName evidence="2">Uncharacterized protein</fullName>
    </submittedName>
</protein>
<name>A0ABQ3UFC0_STRHY</name>
<evidence type="ECO:0000256" key="1">
    <source>
        <dbReference type="SAM" id="MobiDB-lite"/>
    </source>
</evidence>
<evidence type="ECO:0000313" key="2">
    <source>
        <dbReference type="EMBL" id="GHJ34295.1"/>
    </source>
</evidence>
<dbReference type="Proteomes" id="UP001054854">
    <property type="component" value="Unassembled WGS sequence"/>
</dbReference>
<dbReference type="RefSeq" id="WP_236260112.1">
    <property type="nucleotide sequence ID" value="NZ_BNEK01000007.1"/>
</dbReference>
<gene>
    <name evidence="2" type="ORF">TPA0910_87280</name>
</gene>
<feature type="region of interest" description="Disordered" evidence="1">
    <location>
        <begin position="144"/>
        <end position="191"/>
    </location>
</feature>
<evidence type="ECO:0000313" key="3">
    <source>
        <dbReference type="Proteomes" id="UP001054854"/>
    </source>
</evidence>
<keyword evidence="3" id="KW-1185">Reference proteome</keyword>
<sequence length="191" mass="20964">MTAELDRSRRYLKPVPRLPLPGEPNETHLGLYGWEDRLDAWVTSSPAICGRSAEQGDLPMDAEVTCPACIRRRPQYESVLARENDVPPVAARVAARRDPRYPAVRDTIRCYGWNDGSPMVPGGDADLLATRVMAAVRARETAQQPSCGECGHPQNQHGEADDPASVGQCRECAAEPDSEDDSWHDYEPPGA</sequence>
<reference evidence="2" key="1">
    <citation type="submission" date="2024-05" db="EMBL/GenBank/DDBJ databases">
        <title>Whole genome shotgun sequence of Streptomyces hygroscopicus NBRC 113678.</title>
        <authorList>
            <person name="Komaki H."/>
            <person name="Tamura T."/>
        </authorList>
    </citation>
    <scope>NUCLEOTIDE SEQUENCE</scope>
    <source>
        <strain evidence="2">N11-34</strain>
    </source>
</reference>